<dbReference type="STRING" id="980251.GCA_001642875_04232"/>
<evidence type="ECO:0000313" key="3">
    <source>
        <dbReference type="EMBL" id="QEG23964.1"/>
    </source>
</evidence>
<dbReference type="AlphaFoldDB" id="A0A5B9PCI3"/>
<evidence type="ECO:0000256" key="1">
    <source>
        <dbReference type="SAM" id="MobiDB-lite"/>
    </source>
</evidence>
<organism evidence="3 4">
    <name type="scientific">Mariniblastus fucicola</name>
    <dbReference type="NCBI Taxonomy" id="980251"/>
    <lineage>
        <taxon>Bacteria</taxon>
        <taxon>Pseudomonadati</taxon>
        <taxon>Planctomycetota</taxon>
        <taxon>Planctomycetia</taxon>
        <taxon>Pirellulales</taxon>
        <taxon>Pirellulaceae</taxon>
        <taxon>Mariniblastus</taxon>
    </lineage>
</organism>
<name>A0A5B9PCI3_9BACT</name>
<keyword evidence="4" id="KW-1185">Reference proteome</keyword>
<keyword evidence="2" id="KW-0472">Membrane</keyword>
<feature type="compositionally biased region" description="Basic and acidic residues" evidence="1">
    <location>
        <begin position="92"/>
        <end position="105"/>
    </location>
</feature>
<accession>A0A5B9PCI3</accession>
<reference evidence="3 4" key="1">
    <citation type="submission" date="2019-08" db="EMBL/GenBank/DDBJ databases">
        <title>Deep-cultivation of Planctomycetes and their phenomic and genomic characterization uncovers novel biology.</title>
        <authorList>
            <person name="Wiegand S."/>
            <person name="Jogler M."/>
            <person name="Boedeker C."/>
            <person name="Pinto D."/>
            <person name="Vollmers J."/>
            <person name="Rivas-Marin E."/>
            <person name="Kohn T."/>
            <person name="Peeters S.H."/>
            <person name="Heuer A."/>
            <person name="Rast P."/>
            <person name="Oberbeckmann S."/>
            <person name="Bunk B."/>
            <person name="Jeske O."/>
            <person name="Meyerdierks A."/>
            <person name="Storesund J.E."/>
            <person name="Kallscheuer N."/>
            <person name="Luecker S."/>
            <person name="Lage O.M."/>
            <person name="Pohl T."/>
            <person name="Merkel B.J."/>
            <person name="Hornburger P."/>
            <person name="Mueller R.-W."/>
            <person name="Bruemmer F."/>
            <person name="Labrenz M."/>
            <person name="Spormann A.M."/>
            <person name="Op den Camp H."/>
            <person name="Overmann J."/>
            <person name="Amann R."/>
            <person name="Jetten M.S.M."/>
            <person name="Mascher T."/>
            <person name="Medema M.H."/>
            <person name="Devos D.P."/>
            <person name="Kaster A.-K."/>
            <person name="Ovreas L."/>
            <person name="Rohde M."/>
            <person name="Galperin M.Y."/>
            <person name="Jogler C."/>
        </authorList>
    </citation>
    <scope>NUCLEOTIDE SEQUENCE [LARGE SCALE GENOMIC DNA]</scope>
    <source>
        <strain evidence="3 4">FC18</strain>
    </source>
</reference>
<proteinExistence type="predicted"/>
<feature type="transmembrane region" description="Helical" evidence="2">
    <location>
        <begin position="54"/>
        <end position="73"/>
    </location>
</feature>
<dbReference type="EMBL" id="CP042912">
    <property type="protein sequence ID" value="QEG23964.1"/>
    <property type="molecule type" value="Genomic_DNA"/>
</dbReference>
<protein>
    <submittedName>
        <fullName evidence="3">Uncharacterized protein</fullName>
    </submittedName>
</protein>
<evidence type="ECO:0000313" key="4">
    <source>
        <dbReference type="Proteomes" id="UP000322214"/>
    </source>
</evidence>
<dbReference type="Proteomes" id="UP000322214">
    <property type="component" value="Chromosome"/>
</dbReference>
<evidence type="ECO:0000256" key="2">
    <source>
        <dbReference type="SAM" id="Phobius"/>
    </source>
</evidence>
<gene>
    <name evidence="3" type="ORF">MFFC18_38690</name>
</gene>
<keyword evidence="2" id="KW-0812">Transmembrane</keyword>
<keyword evidence="2" id="KW-1133">Transmembrane helix</keyword>
<feature type="region of interest" description="Disordered" evidence="1">
    <location>
        <begin position="90"/>
        <end position="123"/>
    </location>
</feature>
<dbReference type="KEGG" id="mff:MFFC18_38690"/>
<sequence>MSCREGQGAIPILNRFHNLAIAHRTCSINAYNWLSTIHRPFKPTVPVLFSISKILVSASLVVGCAVFVLFAGCKEEPQIVTHRIPKSQSGLEDLRNEAADPDNKSEAAPAKFPTPDGWTRGKSNPMFPTEKFLKDFDGNEVVLSIMSLPASNDWESNVQRWLGQVGMEKSLAEIKSMTTQVPVDGKSSSKVRLLADDSDSQAIVGIMALKRNTAWFIKLMGEKAAVESAESEFDAYVDSIKLP</sequence>